<dbReference type="PANTHER" id="PTHR10622">
    <property type="entry name" value="HET DOMAIN-CONTAINING PROTEIN"/>
    <property type="match status" value="1"/>
</dbReference>
<evidence type="ECO:0000256" key="1">
    <source>
        <dbReference type="SAM" id="MobiDB-lite"/>
    </source>
</evidence>
<dbReference type="AlphaFoldDB" id="A0AAD5WRT9"/>
<evidence type="ECO:0000313" key="5">
    <source>
        <dbReference type="Proteomes" id="UP001201980"/>
    </source>
</evidence>
<dbReference type="EMBL" id="JAKWBI020000247">
    <property type="protein sequence ID" value="KAJ2898044.1"/>
    <property type="molecule type" value="Genomic_DNA"/>
</dbReference>
<feature type="compositionally biased region" description="Acidic residues" evidence="1">
    <location>
        <begin position="675"/>
        <end position="692"/>
    </location>
</feature>
<evidence type="ECO:0000259" key="3">
    <source>
        <dbReference type="Pfam" id="PF26640"/>
    </source>
</evidence>
<evidence type="ECO:0000313" key="4">
    <source>
        <dbReference type="EMBL" id="KAJ2898044.1"/>
    </source>
</evidence>
<feature type="region of interest" description="Disordered" evidence="1">
    <location>
        <begin position="631"/>
        <end position="653"/>
    </location>
</feature>
<gene>
    <name evidence="4" type="ORF">MKZ38_004212</name>
</gene>
<feature type="region of interest" description="Disordered" evidence="1">
    <location>
        <begin position="806"/>
        <end position="832"/>
    </location>
</feature>
<reference evidence="4" key="1">
    <citation type="submission" date="2022-07" db="EMBL/GenBank/DDBJ databases">
        <title>Draft genome sequence of Zalerion maritima ATCC 34329, a (micro)plastics degrading marine fungus.</title>
        <authorList>
            <person name="Paco A."/>
            <person name="Goncalves M.F.M."/>
            <person name="Rocha-Santos T.A.P."/>
            <person name="Alves A."/>
        </authorList>
    </citation>
    <scope>NUCLEOTIDE SEQUENCE</scope>
    <source>
        <strain evidence="4">ATCC 34329</strain>
    </source>
</reference>
<organism evidence="4 5">
    <name type="scientific">Zalerion maritima</name>
    <dbReference type="NCBI Taxonomy" id="339359"/>
    <lineage>
        <taxon>Eukaryota</taxon>
        <taxon>Fungi</taxon>
        <taxon>Dikarya</taxon>
        <taxon>Ascomycota</taxon>
        <taxon>Pezizomycotina</taxon>
        <taxon>Sordariomycetes</taxon>
        <taxon>Lulworthiomycetidae</taxon>
        <taxon>Lulworthiales</taxon>
        <taxon>Lulworthiaceae</taxon>
        <taxon>Zalerion</taxon>
    </lineage>
</organism>
<dbReference type="InterPro" id="IPR058525">
    <property type="entry name" value="DUF8212"/>
</dbReference>
<feature type="domain" description="Heterokaryon incompatibility" evidence="2">
    <location>
        <begin position="23"/>
        <end position="124"/>
    </location>
</feature>
<feature type="domain" description="DUF8212" evidence="3">
    <location>
        <begin position="242"/>
        <end position="306"/>
    </location>
</feature>
<protein>
    <submittedName>
        <fullName evidence="4">Het domain</fullName>
    </submittedName>
</protein>
<feature type="compositionally biased region" description="Polar residues" evidence="1">
    <location>
        <begin position="810"/>
        <end position="822"/>
    </location>
</feature>
<dbReference type="Pfam" id="PF06985">
    <property type="entry name" value="HET"/>
    <property type="match status" value="1"/>
</dbReference>
<dbReference type="InterPro" id="IPR010730">
    <property type="entry name" value="HET"/>
</dbReference>
<evidence type="ECO:0000259" key="2">
    <source>
        <dbReference type="Pfam" id="PF06985"/>
    </source>
</evidence>
<keyword evidence="5" id="KW-1185">Reference proteome</keyword>
<feature type="compositionally biased region" description="Polar residues" evidence="1">
    <location>
        <begin position="756"/>
        <end position="767"/>
    </location>
</feature>
<comment type="caution">
    <text evidence="4">The sequence shown here is derived from an EMBL/GenBank/DDBJ whole genome shotgun (WGS) entry which is preliminary data.</text>
</comment>
<dbReference type="Pfam" id="PF26640">
    <property type="entry name" value="DUF8212"/>
    <property type="match status" value="1"/>
</dbReference>
<feature type="region of interest" description="Disordered" evidence="1">
    <location>
        <begin position="756"/>
        <end position="783"/>
    </location>
</feature>
<feature type="region of interest" description="Disordered" evidence="1">
    <location>
        <begin position="673"/>
        <end position="708"/>
    </location>
</feature>
<sequence length="832" mass="93741">MRLLNTHKIQVDEIWADSYVPPYAILSHTWDSEEISLLDIEGLHGYWESSGGANNSIPTTKKRSFEKIRRAVRTARQHGYKYIWVDTCCIDKTSQEEVSDAVNNNFAWYQDAAVCYAYLSDVEPADRDDVYGDKSTFRRSRWFTRGWTLSELIAPAKMEFYAHDWSHLGSKTNDKFLKLLSKASGVPMDILNGEVELDDVCIATRMQWAARRQTTRVEDVGYSLLGIFGVQMSVNYGEGSSAFIRMQQEILPKTHDQSLFAWYMNDESGIASPTPSNGDIRMWGLLADSPKRFTKTGNLKPVIHPSAVENPWGMTGKGLRAGFIIRPCTEFGFSTDIYQARLNCEPRDLSTSPPTIFLKRLWGDQFARILADKRNMGTTRAPNTNEGTFETIFVKQQPTQAVRHIRITVADQAPASGMVDRTPIKWEVISAYPEEYWDKKVTLKTPGFQTGIVGVIRIQVKIPRSAYTVDVAVGMIHDQRSCRSWCQQFKVADDKWTPEDTYERIDELLDGGDITVTNNSTQDYDGTYLPATFSSGERNGYRSLDVTVRISRSWYGSVKPGLRPILKKLNKLQPTVEDGPAHHSDDEPIPRLRNRSMTTTDMEPIGIVSEHELAGQTHDDITGFEAPRLTKRNTEPMGGVHFTGRRASQPPTIQPRIGMYEKNAGADRTRLSGQYEDEDDESESAIDSDIDGVSDGTNSPMGRDDDDLQGRASRLFDKLRDLHDSCRNLMMLGTRRKVPEVTQRHVPNLVEAMLPANNNNRSTSTLGGVSLDGRSRRTSTAGDDHADWHGVCPLHYAGCTCRKTFPMSRRGSQSSNRPSVSMTPRDRRSWIA</sequence>
<dbReference type="Proteomes" id="UP001201980">
    <property type="component" value="Unassembled WGS sequence"/>
</dbReference>
<accession>A0AAD5WRT9</accession>
<name>A0AAD5WRT9_9PEZI</name>
<proteinExistence type="predicted"/>
<dbReference type="PANTHER" id="PTHR10622:SF10">
    <property type="entry name" value="HET DOMAIN-CONTAINING PROTEIN"/>
    <property type="match status" value="1"/>
</dbReference>